<dbReference type="EMBL" id="CP089984">
    <property type="protein sequence ID" value="WXB12702.1"/>
    <property type="molecule type" value="Genomic_DNA"/>
</dbReference>
<organism evidence="3 4">
    <name type="scientific">Pendulispora albinea</name>
    <dbReference type="NCBI Taxonomy" id="2741071"/>
    <lineage>
        <taxon>Bacteria</taxon>
        <taxon>Pseudomonadati</taxon>
        <taxon>Myxococcota</taxon>
        <taxon>Myxococcia</taxon>
        <taxon>Myxococcales</taxon>
        <taxon>Sorangiineae</taxon>
        <taxon>Pendulisporaceae</taxon>
        <taxon>Pendulispora</taxon>
    </lineage>
</organism>
<feature type="region of interest" description="Disordered" evidence="1">
    <location>
        <begin position="1"/>
        <end position="27"/>
    </location>
</feature>
<dbReference type="InterPro" id="IPR036108">
    <property type="entry name" value="4pyrrol_syn_uPrphyn_synt_sf"/>
</dbReference>
<dbReference type="InterPro" id="IPR003754">
    <property type="entry name" value="4pyrrol_synth_uPrphyn_synth"/>
</dbReference>
<protein>
    <submittedName>
        <fullName evidence="3">Uroporphyrinogen-III synthase</fullName>
    </submittedName>
</protein>
<dbReference type="RefSeq" id="WP_394822323.1">
    <property type="nucleotide sequence ID" value="NZ_CP089984.1"/>
</dbReference>
<dbReference type="CDD" id="cd06578">
    <property type="entry name" value="HemD"/>
    <property type="match status" value="1"/>
</dbReference>
<proteinExistence type="predicted"/>
<evidence type="ECO:0000259" key="2">
    <source>
        <dbReference type="Pfam" id="PF02602"/>
    </source>
</evidence>
<feature type="domain" description="Tetrapyrrole biosynthesis uroporphyrinogen III synthase" evidence="2">
    <location>
        <begin position="44"/>
        <end position="293"/>
    </location>
</feature>
<sequence>MTNTPDSGSTPPSNSSNAPSNSSSSLPSLRGLRIALLEARRNEELADLVRRHGGEPYSVPALRETPREPRDEVAAALDGLAAVRRPVTIFATGVGVEALFRIADDMGRRTSLEAILARSITVCRGPKPVAALKRFGMPVTVRAASPHTTRELLDAVEALDTVVAPEPCALEAALIVHHGERSEALVTATRSKIPNVFELLLYAWELPEDTRPLVRLVDEIIAGEVGAVAFTTQVHARHLVAIAEELGKRDALVEALHGRVTVVAIGPTCAETLRSLGIPPHIVPESPKMGPMVLTLARYLDGARSGL</sequence>
<dbReference type="PANTHER" id="PTHR40082">
    <property type="entry name" value="BLR5956 PROTEIN"/>
    <property type="match status" value="1"/>
</dbReference>
<dbReference type="Gene3D" id="3.40.50.10090">
    <property type="match status" value="2"/>
</dbReference>
<evidence type="ECO:0000313" key="3">
    <source>
        <dbReference type="EMBL" id="WXB12702.1"/>
    </source>
</evidence>
<dbReference type="Pfam" id="PF02602">
    <property type="entry name" value="HEM4"/>
    <property type="match status" value="1"/>
</dbReference>
<dbReference type="InterPro" id="IPR039793">
    <property type="entry name" value="UROS/Hem4"/>
</dbReference>
<gene>
    <name evidence="3" type="ORF">LZC94_33235</name>
</gene>
<evidence type="ECO:0000313" key="4">
    <source>
        <dbReference type="Proteomes" id="UP001370348"/>
    </source>
</evidence>
<dbReference type="Proteomes" id="UP001370348">
    <property type="component" value="Chromosome"/>
</dbReference>
<evidence type="ECO:0000256" key="1">
    <source>
        <dbReference type="SAM" id="MobiDB-lite"/>
    </source>
</evidence>
<dbReference type="SUPFAM" id="SSF69618">
    <property type="entry name" value="HemD-like"/>
    <property type="match status" value="1"/>
</dbReference>
<reference evidence="3 4" key="1">
    <citation type="submission" date="2021-12" db="EMBL/GenBank/DDBJ databases">
        <title>Discovery of the Pendulisporaceae a myxobacterial family with distinct sporulation behavior and unique specialized metabolism.</title>
        <authorList>
            <person name="Garcia R."/>
            <person name="Popoff A."/>
            <person name="Bader C.D."/>
            <person name="Loehr J."/>
            <person name="Walesch S."/>
            <person name="Walt C."/>
            <person name="Boldt J."/>
            <person name="Bunk B."/>
            <person name="Haeckl F.J.F.P.J."/>
            <person name="Gunesch A.P."/>
            <person name="Birkelbach J."/>
            <person name="Nuebel U."/>
            <person name="Pietschmann T."/>
            <person name="Bach T."/>
            <person name="Mueller R."/>
        </authorList>
    </citation>
    <scope>NUCLEOTIDE SEQUENCE [LARGE SCALE GENOMIC DNA]</scope>
    <source>
        <strain evidence="3 4">MSr11954</strain>
    </source>
</reference>
<accession>A0ABZ2LUN9</accession>
<dbReference type="PANTHER" id="PTHR40082:SF1">
    <property type="entry name" value="BLR5956 PROTEIN"/>
    <property type="match status" value="1"/>
</dbReference>
<keyword evidence="4" id="KW-1185">Reference proteome</keyword>
<name>A0ABZ2LUN9_9BACT</name>